<evidence type="ECO:0000256" key="4">
    <source>
        <dbReference type="ARBA" id="ARBA00023098"/>
    </source>
</evidence>
<dbReference type="Gene3D" id="3.90.226.10">
    <property type="entry name" value="2-enoyl-CoA Hydratase, Chain A, domain 1"/>
    <property type="match status" value="1"/>
</dbReference>
<dbReference type="RefSeq" id="WP_344807684.1">
    <property type="nucleotide sequence ID" value="NZ_BAABBO010000012.1"/>
</dbReference>
<evidence type="ECO:0000256" key="1">
    <source>
        <dbReference type="ARBA" id="ARBA00005005"/>
    </source>
</evidence>
<dbReference type="Proteomes" id="UP001501337">
    <property type="component" value="Unassembled WGS sequence"/>
</dbReference>
<name>A0ABP7PR30_9GAMM</name>
<sequence length="283" mass="31357">MQLLKELTLESLEASQYEHLTLEVSQHVATVTLSRPDKANALNMQLWAEIGQVFEAIDQVADIRVVILAGEGKHFCGGIDLAEFSAIFTAKRDCEGRFRERLRRQILAMQDSFTAIERCRVPVIAAVHGAVIGGAIDMITCCDMRYASCDAKFSIREIDIGMTADVGTLQRLPKIIPDGIMRELAYTGREFGAEEARTMGLVNSIAKDKPALDMLVGELATEIASKAPLAIRGTKEMILFSRDHSVEEGLNYIATWNSAMILSDDIQQAMKSRMTKQTPEFKN</sequence>
<organism evidence="7 8">
    <name type="scientific">Allohahella marinimesophila</name>
    <dbReference type="NCBI Taxonomy" id="1054972"/>
    <lineage>
        <taxon>Bacteria</taxon>
        <taxon>Pseudomonadati</taxon>
        <taxon>Pseudomonadota</taxon>
        <taxon>Gammaproteobacteria</taxon>
        <taxon>Oceanospirillales</taxon>
        <taxon>Hahellaceae</taxon>
        <taxon>Allohahella</taxon>
    </lineage>
</organism>
<dbReference type="InterPro" id="IPR014748">
    <property type="entry name" value="Enoyl-CoA_hydra_C"/>
</dbReference>
<evidence type="ECO:0000313" key="7">
    <source>
        <dbReference type="EMBL" id="GAA3969798.1"/>
    </source>
</evidence>
<evidence type="ECO:0000256" key="2">
    <source>
        <dbReference type="ARBA" id="ARBA00005254"/>
    </source>
</evidence>
<dbReference type="NCBIfam" id="NF004794">
    <property type="entry name" value="PRK06142.1"/>
    <property type="match status" value="1"/>
</dbReference>
<dbReference type="InterPro" id="IPR045002">
    <property type="entry name" value="Ech1-like"/>
</dbReference>
<dbReference type="PANTHER" id="PTHR43149:SF1">
    <property type="entry name" value="DELTA(3,5)-DELTA(2,4)-DIENOYL-COA ISOMERASE, MITOCHONDRIAL"/>
    <property type="match status" value="1"/>
</dbReference>
<evidence type="ECO:0000256" key="6">
    <source>
        <dbReference type="RuleBase" id="RU003707"/>
    </source>
</evidence>
<comment type="similarity">
    <text evidence="2 6">Belongs to the enoyl-CoA hydratase/isomerase family.</text>
</comment>
<dbReference type="Gene3D" id="1.10.12.10">
    <property type="entry name" value="Lyase 2-enoyl-coa Hydratase, Chain A, domain 2"/>
    <property type="match status" value="1"/>
</dbReference>
<keyword evidence="4" id="KW-0443">Lipid metabolism</keyword>
<dbReference type="InterPro" id="IPR018376">
    <property type="entry name" value="Enoyl-CoA_hyd/isom_CS"/>
</dbReference>
<dbReference type="InterPro" id="IPR001753">
    <property type="entry name" value="Enoyl-CoA_hydra/iso"/>
</dbReference>
<dbReference type="Pfam" id="PF00378">
    <property type="entry name" value="ECH_1"/>
    <property type="match status" value="1"/>
</dbReference>
<comment type="caution">
    <text evidence="7">The sequence shown here is derived from an EMBL/GenBank/DDBJ whole genome shotgun (WGS) entry which is preliminary data.</text>
</comment>
<dbReference type="SUPFAM" id="SSF52096">
    <property type="entry name" value="ClpP/crotonase"/>
    <property type="match status" value="1"/>
</dbReference>
<evidence type="ECO:0000256" key="5">
    <source>
        <dbReference type="ARBA" id="ARBA00023235"/>
    </source>
</evidence>
<evidence type="ECO:0000256" key="3">
    <source>
        <dbReference type="ARBA" id="ARBA00022832"/>
    </source>
</evidence>
<dbReference type="CDD" id="cd06558">
    <property type="entry name" value="crotonase-like"/>
    <property type="match status" value="1"/>
</dbReference>
<keyword evidence="8" id="KW-1185">Reference proteome</keyword>
<gene>
    <name evidence="7" type="ORF">GCM10022278_29380</name>
</gene>
<evidence type="ECO:0000313" key="8">
    <source>
        <dbReference type="Proteomes" id="UP001501337"/>
    </source>
</evidence>
<proteinExistence type="inferred from homology"/>
<protein>
    <submittedName>
        <fullName evidence="7">Crotonase/enoyl-CoA hydratase family protein</fullName>
    </submittedName>
</protein>
<reference evidence="8" key="1">
    <citation type="journal article" date="2019" name="Int. J. Syst. Evol. Microbiol.">
        <title>The Global Catalogue of Microorganisms (GCM) 10K type strain sequencing project: providing services to taxonomists for standard genome sequencing and annotation.</title>
        <authorList>
            <consortium name="The Broad Institute Genomics Platform"/>
            <consortium name="The Broad Institute Genome Sequencing Center for Infectious Disease"/>
            <person name="Wu L."/>
            <person name="Ma J."/>
        </authorList>
    </citation>
    <scope>NUCLEOTIDE SEQUENCE [LARGE SCALE GENOMIC DNA]</scope>
    <source>
        <strain evidence="8">JCM 17555</strain>
    </source>
</reference>
<dbReference type="InterPro" id="IPR029045">
    <property type="entry name" value="ClpP/crotonase-like_dom_sf"/>
</dbReference>
<keyword evidence="3" id="KW-0276">Fatty acid metabolism</keyword>
<dbReference type="EMBL" id="BAABBO010000012">
    <property type="protein sequence ID" value="GAA3969798.1"/>
    <property type="molecule type" value="Genomic_DNA"/>
</dbReference>
<keyword evidence="5" id="KW-0413">Isomerase</keyword>
<accession>A0ABP7PR30</accession>
<dbReference type="PANTHER" id="PTHR43149">
    <property type="entry name" value="ENOYL-COA HYDRATASE"/>
    <property type="match status" value="1"/>
</dbReference>
<dbReference type="PROSITE" id="PS00166">
    <property type="entry name" value="ENOYL_COA_HYDRATASE"/>
    <property type="match status" value="1"/>
</dbReference>
<comment type="pathway">
    <text evidence="1">Lipid metabolism; fatty acid beta-oxidation.</text>
</comment>